<dbReference type="Proteomes" id="UP000077384">
    <property type="component" value="Unassembled WGS sequence"/>
</dbReference>
<evidence type="ECO:0000313" key="2">
    <source>
        <dbReference type="EMBL" id="OAA93906.1"/>
    </source>
</evidence>
<sequence length="53" mass="6008">MMLDSTPYSYLNLKSVIENLRPDLLLIESRPEQLKNGNFADGPGEMLSKNKLL</sequence>
<evidence type="ECO:0000313" key="5">
    <source>
        <dbReference type="Proteomes" id="UP000093694"/>
    </source>
</evidence>
<dbReference type="EMBL" id="LITQ01000009">
    <property type="protein sequence ID" value="OAA93906.1"/>
    <property type="molecule type" value="Genomic_DNA"/>
</dbReference>
<protein>
    <submittedName>
        <fullName evidence="2">Uncharacterized protein</fullName>
    </submittedName>
</protein>
<dbReference type="PATRIC" id="fig|1705578.3.peg.3891"/>
<reference evidence="3 5" key="2">
    <citation type="journal article" date="2016" name="Front. Microbiol.">
        <title>Industrial Acetogenic Biocatalysts: A Comparative Metabolic and Genomic Analysis.</title>
        <authorList>
            <person name="Bengelsdorf F."/>
            <person name="Poehlein A."/>
            <person name="Sonja S."/>
            <person name="Erz C."/>
            <person name="Hummel T."/>
            <person name="Hoffmeister S."/>
            <person name="Daniel R."/>
            <person name="Durre P."/>
        </authorList>
    </citation>
    <scope>NUCLEOTIDE SEQUENCE [LARGE SCALE GENOMIC DNA]</scope>
    <source>
        <strain evidence="3 5">PTA-10522</strain>
    </source>
</reference>
<keyword evidence="5" id="KW-1185">Reference proteome</keyword>
<gene>
    <name evidence="3" type="ORF">CLCOS_15590</name>
    <name evidence="2" type="ORF">WX73_03816</name>
</gene>
<feature type="region of interest" description="Disordered" evidence="1">
    <location>
        <begin position="34"/>
        <end position="53"/>
    </location>
</feature>
<dbReference type="Proteomes" id="UP000093694">
    <property type="component" value="Unassembled WGS sequence"/>
</dbReference>
<evidence type="ECO:0000256" key="1">
    <source>
        <dbReference type="SAM" id="MobiDB-lite"/>
    </source>
</evidence>
<comment type="caution">
    <text evidence="2">The sequence shown here is derived from an EMBL/GenBank/DDBJ whole genome shotgun (WGS) entry which is preliminary data.</text>
</comment>
<name>A0A162LID9_9CLOT</name>
<dbReference type="RefSeq" id="WP_192847885.1">
    <property type="nucleotide sequence ID" value="NZ_LROR01000038.1"/>
</dbReference>
<dbReference type="EMBL" id="LROR01000038">
    <property type="protein sequence ID" value="OBR95235.1"/>
    <property type="molecule type" value="Genomic_DNA"/>
</dbReference>
<accession>A0A162LID9</accession>
<proteinExistence type="predicted"/>
<dbReference type="AlphaFoldDB" id="A0A162LID9"/>
<organism evidence="2 4">
    <name type="scientific">Clostridium coskatii</name>
    <dbReference type="NCBI Taxonomy" id="1705578"/>
    <lineage>
        <taxon>Bacteria</taxon>
        <taxon>Bacillati</taxon>
        <taxon>Bacillota</taxon>
        <taxon>Clostridia</taxon>
        <taxon>Eubacteriales</taxon>
        <taxon>Clostridiaceae</taxon>
        <taxon>Clostridium</taxon>
    </lineage>
</organism>
<evidence type="ECO:0000313" key="4">
    <source>
        <dbReference type="Proteomes" id="UP000077384"/>
    </source>
</evidence>
<reference evidence="2 4" key="1">
    <citation type="journal article" date="2015" name="Biotechnol. Bioeng.">
        <title>Genome sequence and phenotypic characterization of Caulobacter segnis.</title>
        <authorList>
            <person name="Patel S."/>
            <person name="Fletcher B."/>
            <person name="Scott D.C."/>
            <person name="Ely B."/>
        </authorList>
    </citation>
    <scope>NUCLEOTIDE SEQUENCE [LARGE SCALE GENOMIC DNA]</scope>
    <source>
        <strain evidence="2 4">PS02</strain>
    </source>
</reference>
<evidence type="ECO:0000313" key="3">
    <source>
        <dbReference type="EMBL" id="OBR95235.1"/>
    </source>
</evidence>